<evidence type="ECO:0000313" key="2">
    <source>
        <dbReference type="EMBL" id="SHJ62161.1"/>
    </source>
</evidence>
<keyword evidence="1" id="KW-0472">Membrane</keyword>
<name>A0A1M6KT85_9FIRM</name>
<reference evidence="2 3" key="1">
    <citation type="submission" date="2016-11" db="EMBL/GenBank/DDBJ databases">
        <authorList>
            <person name="Jaros S."/>
            <person name="Januszkiewicz K."/>
            <person name="Wedrychowicz H."/>
        </authorList>
    </citation>
    <scope>NUCLEOTIDE SEQUENCE [LARGE SCALE GENOMIC DNA]</scope>
    <source>
        <strain evidence="2 3">DSM 15970</strain>
    </source>
</reference>
<protein>
    <submittedName>
        <fullName evidence="2">Uncharacterized protein</fullName>
    </submittedName>
</protein>
<sequence>MTKENIMIFTIVMAVTIGAVFCWCYYGNKVTSHKTTSPTTIETGEAEEMETIIDDRIDFIPYESASYLTVEKVIRTQVEREDGTVETQYDSYLLSDIDLKNGTDETTDYSNASVGDGFEIGNGRTTDFISEFGFDYKQMSGAEVYEQLLDKIGITRDFDAAVFDQDTYEKTGQKTYVLDQGCDVTDKLIKGVDYDELISSKVFYQITGSKEDSRIPDYFVAITQYKVDGQLVTKNLFLQVTINPEMEVPDESKE</sequence>
<keyword evidence="1" id="KW-0812">Transmembrane</keyword>
<organism evidence="2 3">
    <name type="scientific">Parasporobacterium paucivorans DSM 15970</name>
    <dbReference type="NCBI Taxonomy" id="1122934"/>
    <lineage>
        <taxon>Bacteria</taxon>
        <taxon>Bacillati</taxon>
        <taxon>Bacillota</taxon>
        <taxon>Clostridia</taxon>
        <taxon>Lachnospirales</taxon>
        <taxon>Lachnospiraceae</taxon>
        <taxon>Parasporobacterium</taxon>
    </lineage>
</organism>
<evidence type="ECO:0000256" key="1">
    <source>
        <dbReference type="SAM" id="Phobius"/>
    </source>
</evidence>
<keyword evidence="3" id="KW-1185">Reference proteome</keyword>
<dbReference type="RefSeq" id="WP_073994510.1">
    <property type="nucleotide sequence ID" value="NZ_FQYT01000029.1"/>
</dbReference>
<dbReference type="EMBL" id="FQYT01000029">
    <property type="protein sequence ID" value="SHJ62161.1"/>
    <property type="molecule type" value="Genomic_DNA"/>
</dbReference>
<dbReference type="AlphaFoldDB" id="A0A1M6KT85"/>
<accession>A0A1M6KT85</accession>
<proteinExistence type="predicted"/>
<dbReference type="STRING" id="1122934.SAMN02745691_02260"/>
<dbReference type="Proteomes" id="UP000184342">
    <property type="component" value="Unassembled WGS sequence"/>
</dbReference>
<dbReference type="OrthoDB" id="2062496at2"/>
<evidence type="ECO:0000313" key="3">
    <source>
        <dbReference type="Proteomes" id="UP000184342"/>
    </source>
</evidence>
<keyword evidence="1" id="KW-1133">Transmembrane helix</keyword>
<gene>
    <name evidence="2" type="ORF">SAMN02745691_02260</name>
</gene>
<feature type="transmembrane region" description="Helical" evidence="1">
    <location>
        <begin position="6"/>
        <end position="26"/>
    </location>
</feature>